<evidence type="ECO:0000256" key="7">
    <source>
        <dbReference type="ARBA" id="ARBA00022989"/>
    </source>
</evidence>
<evidence type="ECO:0000256" key="3">
    <source>
        <dbReference type="ARBA" id="ARBA00022676"/>
    </source>
</evidence>
<evidence type="ECO:0000256" key="2">
    <source>
        <dbReference type="ARBA" id="ARBA00008661"/>
    </source>
</evidence>
<dbReference type="EMBL" id="UYSU01003096">
    <property type="protein sequence ID" value="VDL87761.1"/>
    <property type="molecule type" value="Genomic_DNA"/>
</dbReference>
<comment type="similarity">
    <text evidence="2">Belongs to the glycosyltransferase 31 family.</text>
</comment>
<evidence type="ECO:0000313" key="12">
    <source>
        <dbReference type="WBParaSite" id="SSLN_0000148501-mRNA-1"/>
    </source>
</evidence>
<evidence type="ECO:0000256" key="4">
    <source>
        <dbReference type="ARBA" id="ARBA00022679"/>
    </source>
</evidence>
<dbReference type="InterPro" id="IPR002659">
    <property type="entry name" value="Glyco_trans_31"/>
</dbReference>
<keyword evidence="5" id="KW-0812">Transmembrane</keyword>
<evidence type="ECO:0000256" key="6">
    <source>
        <dbReference type="ARBA" id="ARBA00022968"/>
    </source>
</evidence>
<reference evidence="12" key="1">
    <citation type="submission" date="2016-06" db="UniProtKB">
        <authorList>
            <consortium name="WormBaseParasite"/>
        </authorList>
    </citation>
    <scope>IDENTIFICATION</scope>
</reference>
<reference evidence="10 11" key="2">
    <citation type="submission" date="2018-11" db="EMBL/GenBank/DDBJ databases">
        <authorList>
            <consortium name="Pathogen Informatics"/>
        </authorList>
    </citation>
    <scope>NUCLEOTIDE SEQUENCE [LARGE SCALE GENOMIC DNA]</scope>
    <source>
        <strain evidence="10 11">NST_G2</strain>
    </source>
</reference>
<sequence length="99" mass="11488">MKTPGAEKWILSKHKVPWPFHAPYFKGPIFALGCDVLQEIALAMYFNQQFHVDDAWLGIIMTKLNISVHCPSSMHTHWLKVNKKELVLFAPFDYLFGQQ</sequence>
<name>A0A183SB31_SCHSO</name>
<evidence type="ECO:0000256" key="5">
    <source>
        <dbReference type="ARBA" id="ARBA00022692"/>
    </source>
</evidence>
<dbReference type="Pfam" id="PF01762">
    <property type="entry name" value="Galactosyl_T"/>
    <property type="match status" value="1"/>
</dbReference>
<comment type="subcellular location">
    <subcellularLocation>
        <location evidence="1">Golgi apparatus membrane</location>
        <topology evidence="1">Single-pass type II membrane protein</topology>
    </subcellularLocation>
</comment>
<dbReference type="WBParaSite" id="SSLN_0000148501-mRNA-1">
    <property type="protein sequence ID" value="SSLN_0000148501-mRNA-1"/>
    <property type="gene ID" value="SSLN_0000148501"/>
</dbReference>
<keyword evidence="7" id="KW-1133">Transmembrane helix</keyword>
<organism evidence="12">
    <name type="scientific">Schistocephalus solidus</name>
    <name type="common">Tapeworm</name>
    <dbReference type="NCBI Taxonomy" id="70667"/>
    <lineage>
        <taxon>Eukaryota</taxon>
        <taxon>Metazoa</taxon>
        <taxon>Spiralia</taxon>
        <taxon>Lophotrochozoa</taxon>
        <taxon>Platyhelminthes</taxon>
        <taxon>Cestoda</taxon>
        <taxon>Eucestoda</taxon>
        <taxon>Diphyllobothriidea</taxon>
        <taxon>Diphyllobothriidae</taxon>
        <taxon>Schistocephalus</taxon>
    </lineage>
</organism>
<keyword evidence="4" id="KW-0808">Transferase</keyword>
<keyword evidence="6" id="KW-0735">Signal-anchor</keyword>
<keyword evidence="8" id="KW-0333">Golgi apparatus</keyword>
<dbReference type="Proteomes" id="UP000275846">
    <property type="component" value="Unassembled WGS sequence"/>
</dbReference>
<evidence type="ECO:0000313" key="10">
    <source>
        <dbReference type="EMBL" id="VDL87761.1"/>
    </source>
</evidence>
<dbReference type="GO" id="GO:0016758">
    <property type="term" value="F:hexosyltransferase activity"/>
    <property type="evidence" value="ECO:0007669"/>
    <property type="project" value="InterPro"/>
</dbReference>
<evidence type="ECO:0000256" key="1">
    <source>
        <dbReference type="ARBA" id="ARBA00004323"/>
    </source>
</evidence>
<keyword evidence="9" id="KW-0472">Membrane</keyword>
<keyword evidence="3" id="KW-0328">Glycosyltransferase</keyword>
<keyword evidence="11" id="KW-1185">Reference proteome</keyword>
<dbReference type="GO" id="GO:0000139">
    <property type="term" value="C:Golgi membrane"/>
    <property type="evidence" value="ECO:0007669"/>
    <property type="project" value="UniProtKB-SubCell"/>
</dbReference>
<evidence type="ECO:0000313" key="11">
    <source>
        <dbReference type="Proteomes" id="UP000275846"/>
    </source>
</evidence>
<evidence type="ECO:0000256" key="9">
    <source>
        <dbReference type="ARBA" id="ARBA00023136"/>
    </source>
</evidence>
<dbReference type="OrthoDB" id="6234005at2759"/>
<proteinExistence type="inferred from homology"/>
<dbReference type="AlphaFoldDB" id="A0A183SB31"/>
<evidence type="ECO:0000256" key="8">
    <source>
        <dbReference type="ARBA" id="ARBA00023034"/>
    </source>
</evidence>
<protein>
    <submittedName>
        <fullName evidence="12">Hexosyltransferase</fullName>
    </submittedName>
</protein>
<accession>A0A183SB31</accession>
<gene>
    <name evidence="10" type="ORF">SSLN_LOCUS1429</name>
</gene>